<proteinExistence type="predicted"/>
<sequence>MPEPQKTQDLVSVEVSGLSASLLITHGSISIWFGRSATPSLVSRVIRTIARIDCATEHERVILCDFNEISDFEGRGYVLTSYARSGDMYRAIFVVPFSREDALDLFIDSILDAISKGDISVSLRWRGGPVRMRALCEELKRLNYFTRFISNYRTDE</sequence>
<evidence type="ECO:0000313" key="2">
    <source>
        <dbReference type="Proteomes" id="UP000000674"/>
    </source>
</evidence>
<evidence type="ECO:0000313" key="1">
    <source>
        <dbReference type="EMBL" id="ABK14332.1"/>
    </source>
</evidence>
<dbReference type="EMBL" id="CP000477">
    <property type="protein sequence ID" value="ABK14332.1"/>
    <property type="molecule type" value="Genomic_DNA"/>
</dbReference>
<protein>
    <submittedName>
        <fullName evidence="1">Uncharacterized protein</fullName>
    </submittedName>
</protein>
<dbReference type="OrthoDB" id="146863at2157"/>
<dbReference type="Proteomes" id="UP000000674">
    <property type="component" value="Chromosome"/>
</dbReference>
<dbReference type="HOGENOM" id="CLU_134211_0_0_2"/>
<dbReference type="RefSeq" id="WP_011695729.1">
    <property type="nucleotide sequence ID" value="NC_008553.1"/>
</dbReference>
<gene>
    <name evidence="1" type="ordered locus">Mthe_0541</name>
</gene>
<reference evidence="1 2" key="1">
    <citation type="submission" date="2006-10" db="EMBL/GenBank/DDBJ databases">
        <title>Complete sequence of Methanosaeta thermophila PT.</title>
        <authorList>
            <consortium name="US DOE Joint Genome Institute"/>
            <person name="Copeland A."/>
            <person name="Lucas S."/>
            <person name="Lapidus A."/>
            <person name="Barry K."/>
            <person name="Detter J.C."/>
            <person name="Glavina del Rio T."/>
            <person name="Hammon N."/>
            <person name="Israni S."/>
            <person name="Pitluck S."/>
            <person name="Chain P."/>
            <person name="Malfatti S."/>
            <person name="Shin M."/>
            <person name="Vergez L."/>
            <person name="Schmutz J."/>
            <person name="Larimer F."/>
            <person name="Land M."/>
            <person name="Hauser L."/>
            <person name="Kyrpides N."/>
            <person name="Kim E."/>
            <person name="Smith K.S."/>
            <person name="Ingram-Smith C."/>
            <person name="Richardson P."/>
        </authorList>
    </citation>
    <scope>NUCLEOTIDE SEQUENCE [LARGE SCALE GENOMIC DNA]</scope>
    <source>
        <strain evidence="2">DSM 6194 / JCM 14653 / NBRC 101360 / PT</strain>
    </source>
</reference>
<keyword evidence="2" id="KW-1185">Reference proteome</keyword>
<dbReference type="GeneID" id="4463001"/>
<name>A0B6K8_METTP</name>
<accession>A0B6K8</accession>
<dbReference type="AlphaFoldDB" id="A0B6K8"/>
<dbReference type="KEGG" id="mtp:Mthe_0541"/>
<organism evidence="1 2">
    <name type="scientific">Methanothrix thermoacetophila (strain DSM 6194 / JCM 14653 / NBRC 101360 / PT)</name>
    <name type="common">Methanosaeta thermophila</name>
    <dbReference type="NCBI Taxonomy" id="349307"/>
    <lineage>
        <taxon>Archaea</taxon>
        <taxon>Methanobacteriati</taxon>
        <taxon>Methanobacteriota</taxon>
        <taxon>Stenosarchaea group</taxon>
        <taxon>Methanomicrobia</taxon>
        <taxon>Methanotrichales</taxon>
        <taxon>Methanotrichaceae</taxon>
        <taxon>Methanothrix</taxon>
    </lineage>
</organism>